<dbReference type="GO" id="GO:0051321">
    <property type="term" value="P:meiotic cell cycle"/>
    <property type="evidence" value="ECO:0007669"/>
    <property type="project" value="UniProtKB-KW"/>
</dbReference>
<dbReference type="HOGENOM" id="CLU_308367_0_0_1"/>
<dbReference type="FunCoup" id="G0V8X6">
    <property type="interactions" value="59"/>
</dbReference>
<dbReference type="eggNOG" id="KOG4814">
    <property type="taxonomic scope" value="Eukaryota"/>
</dbReference>
<keyword evidence="5" id="KW-1185">Reference proteome</keyword>
<organism evidence="4 5">
    <name type="scientific">Naumovozyma castellii</name>
    <name type="common">Yeast</name>
    <name type="synonym">Saccharomyces castellii</name>
    <dbReference type="NCBI Taxonomy" id="27288"/>
    <lineage>
        <taxon>Eukaryota</taxon>
        <taxon>Fungi</taxon>
        <taxon>Dikarya</taxon>
        <taxon>Ascomycota</taxon>
        <taxon>Saccharomycotina</taxon>
        <taxon>Saccharomycetes</taxon>
        <taxon>Saccharomycetales</taxon>
        <taxon>Saccharomycetaceae</taxon>
        <taxon>Naumovozyma</taxon>
    </lineage>
</organism>
<feature type="coiled-coil region" evidence="3">
    <location>
        <begin position="586"/>
        <end position="613"/>
    </location>
</feature>
<keyword evidence="1" id="KW-0469">Meiosis</keyword>
<evidence type="ECO:0000313" key="5">
    <source>
        <dbReference type="Proteomes" id="UP000001640"/>
    </source>
</evidence>
<dbReference type="STRING" id="1064592.G0V8X6"/>
<accession>G0V8X6</accession>
<evidence type="ECO:0000256" key="3">
    <source>
        <dbReference type="SAM" id="Coils"/>
    </source>
</evidence>
<evidence type="ECO:0000313" key="4">
    <source>
        <dbReference type="EMBL" id="CCC67925.1"/>
    </source>
</evidence>
<dbReference type="PANTHER" id="PTHR40375">
    <property type="entry name" value="SPORULATION-SPECIFIC PROTEIN 22"/>
    <property type="match status" value="1"/>
</dbReference>
<keyword evidence="3" id="KW-0175">Coiled coil</keyword>
<reference key="2">
    <citation type="submission" date="2011-08" db="EMBL/GenBank/DDBJ databases">
        <title>Genome sequence of Naumovozyma castellii.</title>
        <authorList>
            <person name="Gordon J.L."/>
            <person name="Armisen D."/>
            <person name="Proux-Wera E."/>
            <person name="OhEigeartaigh S.S."/>
            <person name="Byrne K.P."/>
            <person name="Wolfe K.H."/>
        </authorList>
    </citation>
    <scope>NUCLEOTIDE SEQUENCE</scope>
    <source>
        <strain>Type strain:CBS 4309</strain>
    </source>
</reference>
<dbReference type="AlphaFoldDB" id="G0V8X6"/>
<dbReference type="Gene3D" id="1.25.40.10">
    <property type="entry name" value="Tetratricopeptide repeat domain"/>
    <property type="match status" value="1"/>
</dbReference>
<dbReference type="OrthoDB" id="65716at2759"/>
<sequence>MQELGEKYIRLLDYEPSNKTIEVSEFTQLKFQYFLLNFQLSLKEGDLETSKIYESKLNLDENGNLMDANSIIEVSRIIYNTMILLSGREKSADGNKKLKKEIVHFLKKVHAYLDLPVNELRSHVDYGNLRYSILLFLTNCLIDESDDVLAYQNDISRYLELLQNEYPTKIESFILSINFCKKKETTHNAELIEEILMRMIMSVNIIENFDTILGCIKEFAEMNTKLAIICLDYIFSNKLDPHSDQKYLEKILVLRFFLTTQSKILSSTEMATSLEEFCDQIERILVSSMSKHTISSIVTLLWNTGKQLEKQYDYSKAAKFYELSLKNVISQGYHDKAKIQRALQNSYLNLQDLPTVERIFNEMTSSDQDDPLTQLLMLRVSLFKDDTVNALKYLRNIQKAETKISVDILILGVAECKRSTELAIDGLQLLFEKLKTVHENTSWPVPTLCLLRYTLQMVFKMVEDEGLPKFKEYISIITKLLEKAHEYLQRIKILNKLNMHSDSKLAYEESVSVDEIEWFCSMSYNSCVKSMQEGIKVNITTLSALTVKFIDLIPIHEFTFPKMSYYKYWKYRCHILDILVQRQNILNDDGSSLENMQQEISELLENISNEQRSSDFKACATKEDIDKFNVCFVDLLQLEYEIALELRDRDKILTILEKTEQYQNGEMERLLIDIALNKQEFSNMLLTEIIQIVLRRNVSSSIIDDYTICIWSRTLLEKSDTIEIIPPAEMFKVLSKRFLMSNLSFDTSPEIKKEIEAISTSCWNTGVNFLIKEDKENGVQWCGLSITYAKLVNEGLSEQLSGLWVSLAESADIDPESIH</sequence>
<evidence type="ECO:0000256" key="1">
    <source>
        <dbReference type="ARBA" id="ARBA00023254"/>
    </source>
</evidence>
<reference evidence="5" key="1">
    <citation type="journal article" date="2011" name="Proc. Natl. Acad. Sci. U.S.A.">
        <title>Evolutionary erosion of yeast sex chromosomes by mating-type switching accidents.</title>
        <authorList>
            <person name="Gordon J.L."/>
            <person name="Armisen D."/>
            <person name="Proux-Wera E."/>
            <person name="Oheigeartaigh S.S."/>
            <person name="Byrne K.P."/>
            <person name="Wolfe K.H."/>
        </authorList>
    </citation>
    <scope>NUCLEOTIDE SEQUENCE [LARGE SCALE GENOMIC DNA]</scope>
    <source>
        <strain evidence="5">ATCC 76901 / BCRC 22586 / CBS 4309 / NBRC 1992 / NRRL Y-12630</strain>
    </source>
</reference>
<dbReference type="RefSeq" id="XP_003674305.1">
    <property type="nucleotide sequence ID" value="XM_003674257.1"/>
</dbReference>
<evidence type="ECO:0000256" key="2">
    <source>
        <dbReference type="ARBA" id="ARBA00031845"/>
    </source>
</evidence>
<name>G0V8X6_NAUCA</name>
<protein>
    <recommendedName>
        <fullName evidence="2">Protein ZIP4 homolog</fullName>
    </recommendedName>
</protein>
<dbReference type="InParanoid" id="G0V8X6"/>
<gene>
    <name evidence="4" type="primary">NCAS0A13670</name>
    <name evidence="4" type="ordered locus">NCAS_0A13670</name>
</gene>
<dbReference type="EMBL" id="HE576752">
    <property type="protein sequence ID" value="CCC67925.1"/>
    <property type="molecule type" value="Genomic_DNA"/>
</dbReference>
<dbReference type="InterPro" id="IPR011990">
    <property type="entry name" value="TPR-like_helical_dom_sf"/>
</dbReference>
<dbReference type="InterPro" id="IPR039057">
    <property type="entry name" value="Spo22/ZIP4"/>
</dbReference>
<dbReference type="PANTHER" id="PTHR40375:SF2">
    <property type="entry name" value="SPORULATION-SPECIFIC PROTEIN 22"/>
    <property type="match status" value="1"/>
</dbReference>
<proteinExistence type="predicted"/>
<dbReference type="KEGG" id="ncs:NCAS_0A13670"/>
<dbReference type="Pfam" id="PF08631">
    <property type="entry name" value="SPO22"/>
    <property type="match status" value="1"/>
</dbReference>
<dbReference type="GO" id="GO:0033235">
    <property type="term" value="P:positive regulation of protein sumoylation"/>
    <property type="evidence" value="ECO:0007669"/>
    <property type="project" value="EnsemblFungi"/>
</dbReference>
<dbReference type="InterPro" id="IPR013940">
    <property type="entry name" value="Spo22/ZIP4/TEX11"/>
</dbReference>
<dbReference type="GeneID" id="96901403"/>
<dbReference type="GO" id="GO:0090173">
    <property type="term" value="P:regulation of synaptonemal complex assembly"/>
    <property type="evidence" value="ECO:0007669"/>
    <property type="project" value="EnsemblFungi"/>
</dbReference>
<dbReference type="OMA" id="ILMRMIM"/>
<dbReference type="Proteomes" id="UP000001640">
    <property type="component" value="Chromosome 1"/>
</dbReference>